<evidence type="ECO:0000313" key="1">
    <source>
        <dbReference type="EMBL" id="CAG2191191.1"/>
    </source>
</evidence>
<proteinExistence type="predicted"/>
<sequence length="173" mass="19330">MSLIDFHQIYRSRTGADIISSESFSYLGGVCVKEVILRRNQICIIQGGSISRMKYKNCLQKLDVSRNNIYGDAQTAFEIFKLSALKILDFSKQEPTALGPYSKIENESFNSEDSKYSLSYSVVLPPSLERLYASGLSIRSTPLANVNFKFGSHVVYVDVNWTPFSNCDGVITG</sequence>
<dbReference type="SUPFAM" id="SSF52058">
    <property type="entry name" value="L domain-like"/>
    <property type="match status" value="1"/>
</dbReference>
<protein>
    <submittedName>
        <fullName evidence="1">Uncharacterized protein</fullName>
    </submittedName>
</protein>
<keyword evidence="2" id="KW-1185">Reference proteome</keyword>
<accession>A0A8S3Q6Q3</accession>
<dbReference type="Proteomes" id="UP000683360">
    <property type="component" value="Unassembled WGS sequence"/>
</dbReference>
<dbReference type="InterPro" id="IPR032675">
    <property type="entry name" value="LRR_dom_sf"/>
</dbReference>
<dbReference type="Gene3D" id="3.80.10.10">
    <property type="entry name" value="Ribonuclease Inhibitor"/>
    <property type="match status" value="1"/>
</dbReference>
<gene>
    <name evidence="1" type="ORF">MEDL_6431</name>
</gene>
<reference evidence="1" key="1">
    <citation type="submission" date="2021-03" db="EMBL/GenBank/DDBJ databases">
        <authorList>
            <person name="Bekaert M."/>
        </authorList>
    </citation>
    <scope>NUCLEOTIDE SEQUENCE</scope>
</reference>
<dbReference type="OrthoDB" id="6105302at2759"/>
<dbReference type="AlphaFoldDB" id="A0A8S3Q6Q3"/>
<comment type="caution">
    <text evidence="1">The sequence shown here is derived from an EMBL/GenBank/DDBJ whole genome shotgun (WGS) entry which is preliminary data.</text>
</comment>
<dbReference type="EMBL" id="CAJPWZ010000357">
    <property type="protein sequence ID" value="CAG2191191.1"/>
    <property type="molecule type" value="Genomic_DNA"/>
</dbReference>
<evidence type="ECO:0000313" key="2">
    <source>
        <dbReference type="Proteomes" id="UP000683360"/>
    </source>
</evidence>
<name>A0A8S3Q6Q3_MYTED</name>
<organism evidence="1 2">
    <name type="scientific">Mytilus edulis</name>
    <name type="common">Blue mussel</name>
    <dbReference type="NCBI Taxonomy" id="6550"/>
    <lineage>
        <taxon>Eukaryota</taxon>
        <taxon>Metazoa</taxon>
        <taxon>Spiralia</taxon>
        <taxon>Lophotrochozoa</taxon>
        <taxon>Mollusca</taxon>
        <taxon>Bivalvia</taxon>
        <taxon>Autobranchia</taxon>
        <taxon>Pteriomorphia</taxon>
        <taxon>Mytilida</taxon>
        <taxon>Mytiloidea</taxon>
        <taxon>Mytilidae</taxon>
        <taxon>Mytilinae</taxon>
        <taxon>Mytilus</taxon>
    </lineage>
</organism>